<dbReference type="Proteomes" id="UP000238176">
    <property type="component" value="Unassembled WGS sequence"/>
</dbReference>
<evidence type="ECO:0000313" key="3">
    <source>
        <dbReference type="Proteomes" id="UP000238176"/>
    </source>
</evidence>
<proteinExistence type="predicted"/>
<feature type="region of interest" description="Disordered" evidence="1">
    <location>
        <begin position="199"/>
        <end position="226"/>
    </location>
</feature>
<dbReference type="EMBL" id="PVTJ01000011">
    <property type="protein sequence ID" value="PRY56029.1"/>
    <property type="molecule type" value="Genomic_DNA"/>
</dbReference>
<comment type="caution">
    <text evidence="2">The sequence shown here is derived from an EMBL/GenBank/DDBJ whole genome shotgun (WGS) entry which is preliminary data.</text>
</comment>
<evidence type="ECO:0000313" key="2">
    <source>
        <dbReference type="EMBL" id="PRY56029.1"/>
    </source>
</evidence>
<evidence type="ECO:0000256" key="1">
    <source>
        <dbReference type="SAM" id="MobiDB-lite"/>
    </source>
</evidence>
<name>A0A2T0UDN2_9ACTN</name>
<dbReference type="AlphaFoldDB" id="A0A2T0UDN2"/>
<dbReference type="RefSeq" id="WP_181245924.1">
    <property type="nucleotide sequence ID" value="NZ_PVTJ01000011.1"/>
</dbReference>
<accession>A0A2T0UDN2</accession>
<organism evidence="2 3">
    <name type="scientific">Glycomyces artemisiae</name>
    <dbReference type="NCBI Taxonomy" id="1076443"/>
    <lineage>
        <taxon>Bacteria</taxon>
        <taxon>Bacillati</taxon>
        <taxon>Actinomycetota</taxon>
        <taxon>Actinomycetes</taxon>
        <taxon>Glycomycetales</taxon>
        <taxon>Glycomycetaceae</taxon>
        <taxon>Glycomyces</taxon>
    </lineage>
</organism>
<gene>
    <name evidence="2" type="ORF">B0I28_111135</name>
</gene>
<reference evidence="2 3" key="1">
    <citation type="submission" date="2018-03" db="EMBL/GenBank/DDBJ databases">
        <title>Genomic Encyclopedia of Type Strains, Phase III (KMG-III): the genomes of soil and plant-associated and newly described type strains.</title>
        <authorList>
            <person name="Whitman W."/>
        </authorList>
    </citation>
    <scope>NUCLEOTIDE SEQUENCE [LARGE SCALE GENOMIC DNA]</scope>
    <source>
        <strain evidence="2 3">CGMCC 4.7067</strain>
    </source>
</reference>
<keyword evidence="3" id="KW-1185">Reference proteome</keyword>
<sequence>MTPDDPRAAHPSPVDLRAPAHERFLLGSGPFRAALRGGPGIEDFDLSLDSARPAEAGASPALGRLRWHWGPTEAAPGHRRLGLADLVRVENGPHAMEAFLSAADRVLVADTTVPVVAQGGFSFSSPHPGVEVRVFEDGDAEWLVAAGADRAVAAAWDGRRLIVGAARGFRGADLPPIVEAARADVRAALPVDTDALRRRGSRAEPSTAGANTMARNGEGAVTWRSG</sequence>
<protein>
    <submittedName>
        <fullName evidence="2">Uncharacterized protein</fullName>
    </submittedName>
</protein>